<reference evidence="2" key="1">
    <citation type="submission" date="2021-04" db="EMBL/GenBank/DDBJ databases">
        <title>novel species isolated from subtropical streams in China.</title>
        <authorList>
            <person name="Lu H."/>
        </authorList>
    </citation>
    <scope>NUCLEOTIDE SEQUENCE</scope>
    <source>
        <strain evidence="2">FT137W</strain>
    </source>
</reference>
<keyword evidence="1" id="KW-1133">Transmembrane helix</keyword>
<dbReference type="Proteomes" id="UP000678545">
    <property type="component" value="Unassembled WGS sequence"/>
</dbReference>
<dbReference type="EMBL" id="JAGSPJ010000002">
    <property type="protein sequence ID" value="MBR7799632.1"/>
    <property type="molecule type" value="Genomic_DNA"/>
</dbReference>
<feature type="transmembrane region" description="Helical" evidence="1">
    <location>
        <begin position="110"/>
        <end position="128"/>
    </location>
</feature>
<dbReference type="AlphaFoldDB" id="A0A941E220"/>
<feature type="transmembrane region" description="Helical" evidence="1">
    <location>
        <begin position="144"/>
        <end position="163"/>
    </location>
</feature>
<keyword evidence="1" id="KW-0812">Transmembrane</keyword>
<feature type="transmembrane region" description="Helical" evidence="1">
    <location>
        <begin position="6"/>
        <end position="29"/>
    </location>
</feature>
<feature type="transmembrane region" description="Helical" evidence="1">
    <location>
        <begin position="65"/>
        <end position="89"/>
    </location>
</feature>
<feature type="transmembrane region" description="Helical" evidence="1">
    <location>
        <begin position="222"/>
        <end position="255"/>
    </location>
</feature>
<gene>
    <name evidence="2" type="ORF">KDM90_06445</name>
</gene>
<protein>
    <submittedName>
        <fullName evidence="2">DUF979 domain-containing protein</fullName>
    </submittedName>
</protein>
<comment type="caution">
    <text evidence="2">The sequence shown here is derived from an EMBL/GenBank/DDBJ whole genome shotgun (WGS) entry which is preliminary data.</text>
</comment>
<dbReference type="RefSeq" id="WP_212674767.1">
    <property type="nucleotide sequence ID" value="NZ_JAGSPJ010000002.1"/>
</dbReference>
<proteinExistence type="predicted"/>
<evidence type="ECO:0000256" key="1">
    <source>
        <dbReference type="SAM" id="Phobius"/>
    </source>
</evidence>
<evidence type="ECO:0000313" key="2">
    <source>
        <dbReference type="EMBL" id="MBR7799632.1"/>
    </source>
</evidence>
<feature type="transmembrane region" description="Helical" evidence="1">
    <location>
        <begin position="267"/>
        <end position="287"/>
    </location>
</feature>
<dbReference type="Pfam" id="PF06166">
    <property type="entry name" value="DUF979"/>
    <property type="match status" value="1"/>
</dbReference>
<feature type="transmembrane region" description="Helical" evidence="1">
    <location>
        <begin position="184"/>
        <end position="202"/>
    </location>
</feature>
<organism evidence="2 3">
    <name type="scientific">Undibacterium fentianense</name>
    <dbReference type="NCBI Taxonomy" id="2828728"/>
    <lineage>
        <taxon>Bacteria</taxon>
        <taxon>Pseudomonadati</taxon>
        <taxon>Pseudomonadota</taxon>
        <taxon>Betaproteobacteria</taxon>
        <taxon>Burkholderiales</taxon>
        <taxon>Oxalobacteraceae</taxon>
        <taxon>Undibacterium</taxon>
    </lineage>
</organism>
<evidence type="ECO:0000313" key="3">
    <source>
        <dbReference type="Proteomes" id="UP000678545"/>
    </source>
</evidence>
<feature type="transmembrane region" description="Helical" evidence="1">
    <location>
        <begin position="307"/>
        <end position="328"/>
    </location>
</feature>
<keyword evidence="1" id="KW-0472">Membrane</keyword>
<name>A0A941E220_9BURK</name>
<dbReference type="InterPro" id="IPR009323">
    <property type="entry name" value="DUF979"/>
</dbReference>
<feature type="transmembrane region" description="Helical" evidence="1">
    <location>
        <begin position="41"/>
        <end position="59"/>
    </location>
</feature>
<accession>A0A941E220</accession>
<keyword evidence="3" id="KW-1185">Reference proteome</keyword>
<sequence>MNTVNSIFSIQIVFYLIGLVLMSIAWMSVRDQSNPKRWTTGLFWFLFGIGFLFGDWMVAVWGKAFAYRSLGMIVLALAGLAGANLLGSGTHLQTPNWDKNGYAVKLKNKLFLPAVAIPVFTVTLSLIGKDLKVGDMFLLDPKNLTLACLTIACLLSIVLAASITRGSLVSGIKESRRLVDSMGWALILPLMLAMLGGVFVAAKTGQSIQTLVTMWIDPTSKLALIITYCLGMACFTMIMGNAFAAFPVMAAGIALPFLIQQHHASPAPLVAIGMLSGYCGTLMTPMAANFNIIPAALLELKDKYKVIQYQIPTALAVLACNIVLMYFLV</sequence>